<sequence>METSVDARLAAAVGAFVMDPDSVNVAALCRDVGVSRQTFYKYVNRFRAEGVSGLVRRSTRPIRTRRLLDPVAEDVLVRVRKILDDEGQYHGALSVLWHLEDHLELWPAEAVLPSVSTIHRVLMARGQVVPAPAKAPRSSGRRFQSSMVNGMWQMDGFDVPLPSGRRVVVIHLLDDRSRLDLGMHVARSENGDDVWTAFTTATATYGVPRKVLTDNGSAFSGARRGWTSQLEENLRQIGVEPITSTPRHPQTCGKVERLHQTAQRWLARRVLPEDPVALAELLQIYRARYNQRRHQSLGGDRPQHVFDTAPRAVPPAWPIAPAGHVTSSTVSVRGQIYVDSVHLGVGRPNAGRSAVVYRTGEQVAVFLDGRYYGSHTIDRTRRYQPVPPIHSPR</sequence>
<protein>
    <submittedName>
        <fullName evidence="2">DDE-type integrase/transposase/recombinase</fullName>
    </submittedName>
</protein>
<dbReference type="Gene3D" id="3.30.420.10">
    <property type="entry name" value="Ribonuclease H-like superfamily/Ribonuclease H"/>
    <property type="match status" value="1"/>
</dbReference>
<feature type="non-terminal residue" evidence="2">
    <location>
        <position position="393"/>
    </location>
</feature>
<dbReference type="InterPro" id="IPR012337">
    <property type="entry name" value="RNaseH-like_sf"/>
</dbReference>
<dbReference type="AlphaFoldDB" id="A0A7K1FTN2"/>
<dbReference type="Pfam" id="PF00665">
    <property type="entry name" value="rve"/>
    <property type="match status" value="1"/>
</dbReference>
<dbReference type="InterPro" id="IPR009057">
    <property type="entry name" value="Homeodomain-like_sf"/>
</dbReference>
<dbReference type="Pfam" id="PF13551">
    <property type="entry name" value="HTH_29"/>
    <property type="match status" value="1"/>
</dbReference>
<dbReference type="GO" id="GO:0015074">
    <property type="term" value="P:DNA integration"/>
    <property type="evidence" value="ECO:0007669"/>
    <property type="project" value="InterPro"/>
</dbReference>
<accession>A0A7K1FTN2</accession>
<dbReference type="GO" id="GO:0003676">
    <property type="term" value="F:nucleic acid binding"/>
    <property type="evidence" value="ECO:0007669"/>
    <property type="project" value="InterPro"/>
</dbReference>
<reference evidence="2 3" key="1">
    <citation type="submission" date="2019-11" db="EMBL/GenBank/DDBJ databases">
        <authorList>
            <person name="Jiang L.-Q."/>
        </authorList>
    </citation>
    <scope>NUCLEOTIDE SEQUENCE [LARGE SCALE GENOMIC DNA]</scope>
    <source>
        <strain evidence="2 3">YIM 132087</strain>
    </source>
</reference>
<dbReference type="InterPro" id="IPR036397">
    <property type="entry name" value="RNaseH_sf"/>
</dbReference>
<evidence type="ECO:0000313" key="2">
    <source>
        <dbReference type="EMBL" id="MTD17526.1"/>
    </source>
</evidence>
<evidence type="ECO:0000259" key="1">
    <source>
        <dbReference type="PROSITE" id="PS50994"/>
    </source>
</evidence>
<dbReference type="PANTHER" id="PTHR35004">
    <property type="entry name" value="TRANSPOSASE RV3428C-RELATED"/>
    <property type="match status" value="1"/>
</dbReference>
<name>A0A7K1FTN2_9ACTN</name>
<dbReference type="EMBL" id="WLYK01000028">
    <property type="protein sequence ID" value="MTD17526.1"/>
    <property type="molecule type" value="Genomic_DNA"/>
</dbReference>
<gene>
    <name evidence="2" type="ORF">GIS00_26740</name>
</gene>
<dbReference type="PANTHER" id="PTHR35004:SF7">
    <property type="entry name" value="INTEGRASE PROTEIN"/>
    <property type="match status" value="1"/>
</dbReference>
<proteinExistence type="predicted"/>
<keyword evidence="3" id="KW-1185">Reference proteome</keyword>
<feature type="domain" description="Integrase catalytic" evidence="1">
    <location>
        <begin position="132"/>
        <end position="310"/>
    </location>
</feature>
<dbReference type="SUPFAM" id="SSF46689">
    <property type="entry name" value="Homeodomain-like"/>
    <property type="match status" value="1"/>
</dbReference>
<dbReference type="SUPFAM" id="SSF53098">
    <property type="entry name" value="Ribonuclease H-like"/>
    <property type="match status" value="1"/>
</dbReference>
<comment type="caution">
    <text evidence="2">The sequence shown here is derived from an EMBL/GenBank/DDBJ whole genome shotgun (WGS) entry which is preliminary data.</text>
</comment>
<dbReference type="InterPro" id="IPR001584">
    <property type="entry name" value="Integrase_cat-core"/>
</dbReference>
<dbReference type="PROSITE" id="PS50994">
    <property type="entry name" value="INTEGRASE"/>
    <property type="match status" value="1"/>
</dbReference>
<organism evidence="2 3">
    <name type="scientific">Nakamurella alba</name>
    <dbReference type="NCBI Taxonomy" id="2665158"/>
    <lineage>
        <taxon>Bacteria</taxon>
        <taxon>Bacillati</taxon>
        <taxon>Actinomycetota</taxon>
        <taxon>Actinomycetes</taxon>
        <taxon>Nakamurellales</taxon>
        <taxon>Nakamurellaceae</taxon>
        <taxon>Nakamurella</taxon>
    </lineage>
</organism>
<evidence type="ECO:0000313" key="3">
    <source>
        <dbReference type="Proteomes" id="UP000460221"/>
    </source>
</evidence>
<dbReference type="Proteomes" id="UP000460221">
    <property type="component" value="Unassembled WGS sequence"/>
</dbReference>